<evidence type="ECO:0000313" key="3">
    <source>
        <dbReference type="Proteomes" id="UP000235116"/>
    </source>
</evidence>
<dbReference type="SUPFAM" id="SSF48452">
    <property type="entry name" value="TPR-like"/>
    <property type="match status" value="1"/>
</dbReference>
<accession>A0A2K9LGN7</accession>
<dbReference type="InterPro" id="IPR011990">
    <property type="entry name" value="TPR-like_helical_dom_sf"/>
</dbReference>
<name>A0A2K9LGN7_9GAMM</name>
<dbReference type="EMBL" id="CP022684">
    <property type="protein sequence ID" value="AUM11410.1"/>
    <property type="molecule type" value="Genomic_DNA"/>
</dbReference>
<protein>
    <submittedName>
        <fullName evidence="2">Uncharacterized protein</fullName>
    </submittedName>
</protein>
<feature type="compositionally biased region" description="Pro residues" evidence="1">
    <location>
        <begin position="61"/>
        <end position="70"/>
    </location>
</feature>
<evidence type="ECO:0000313" key="2">
    <source>
        <dbReference type="EMBL" id="AUM11410.1"/>
    </source>
</evidence>
<dbReference type="KEGG" id="kak:Kalk_02770"/>
<evidence type="ECO:0000256" key="1">
    <source>
        <dbReference type="SAM" id="MobiDB-lite"/>
    </source>
</evidence>
<feature type="compositionally biased region" description="Polar residues" evidence="1">
    <location>
        <begin position="685"/>
        <end position="696"/>
    </location>
</feature>
<dbReference type="RefSeq" id="WP_101892750.1">
    <property type="nucleotide sequence ID" value="NZ_CP022684.1"/>
</dbReference>
<dbReference type="Gene3D" id="1.25.40.10">
    <property type="entry name" value="Tetratricopeptide repeat domain"/>
    <property type="match status" value="2"/>
</dbReference>
<dbReference type="OrthoDB" id="6072288at2"/>
<proteinExistence type="predicted"/>
<dbReference type="AlphaFoldDB" id="A0A2K9LGN7"/>
<keyword evidence="3" id="KW-1185">Reference proteome</keyword>
<sequence length="719" mass="82515">MKPNPHRLADRHQTSSTLWSLSAALVIALTIAMPDRANALDLDPFDWFGSDQTTVEGTEAPPQPKPPVPIDQPHAIEDLAYGDLLYEFYQEHYFSAITKILVAKERGLFKNNSEHAELVLGALYVSYGLLDNGEAIFTNLLNTYTSPQGADESWYQLARIYYKRGRPQHALDILTSNISEPVESRAAEYVLLQILCYIRLGDVNQAQSLSQYLKEDRVQSLFVRFNMGSAMAQLGNMEGAAGYYRDILNSNQPHTDIDKTVHDQAALALGIHYLRSNELALAEQTFLKIRLYGPVANRALLALGWTHFHADRKADALTPWMELNERPLTDPSVQESILNVPFVYEELGALQDALDGYNAAYKIFRNQRRKLEKIKRGVLQPDWIENISPVDLSGQDVMGTLPEFQLPVDDEISQHLYQYFASNDFQRLYHDYRELQRLYMVLNHWEKQFPSFNEMINTHVERLNELAPQAEKSIEQSQKFYAYSRVKLDEFETRLNQIIANDDLMGLANVSQLAQKERLDAIESTLNELNDPDMYAEEWHKLKLLKGLLLWDLSAASIDKRWETTKEQVAINNMLTELENRIRAVSAAREVRLNRFYGFETRVIDLRQRVEGLKAETARQLRQQRHQMQKLAVAIIERQQKQLDAMRAKTLLAIARLQDLGYMQERNRKRIREQSIMLELGAEPSDSSAPDTNTELTPVDQKESAQNLGDVIKRIFSGD</sequence>
<organism evidence="2 3">
    <name type="scientific">Ketobacter alkanivorans</name>
    <dbReference type="NCBI Taxonomy" id="1917421"/>
    <lineage>
        <taxon>Bacteria</taxon>
        <taxon>Pseudomonadati</taxon>
        <taxon>Pseudomonadota</taxon>
        <taxon>Gammaproteobacteria</taxon>
        <taxon>Pseudomonadales</taxon>
        <taxon>Ketobacteraceae</taxon>
        <taxon>Ketobacter</taxon>
    </lineage>
</organism>
<feature type="region of interest" description="Disordered" evidence="1">
    <location>
        <begin position="680"/>
        <end position="704"/>
    </location>
</feature>
<gene>
    <name evidence="2" type="ORF">Kalk_02770</name>
</gene>
<reference evidence="3" key="1">
    <citation type="submission" date="2017-08" db="EMBL/GenBank/DDBJ databases">
        <title>Direct submision.</title>
        <authorList>
            <person name="Kim S.-J."/>
            <person name="Rhee S.-K."/>
        </authorList>
    </citation>
    <scope>NUCLEOTIDE SEQUENCE [LARGE SCALE GENOMIC DNA]</scope>
    <source>
        <strain evidence="3">GI5</strain>
    </source>
</reference>
<dbReference type="Proteomes" id="UP000235116">
    <property type="component" value="Chromosome"/>
</dbReference>
<feature type="region of interest" description="Disordered" evidence="1">
    <location>
        <begin position="51"/>
        <end position="70"/>
    </location>
</feature>